<dbReference type="EMBL" id="SELW01000658">
    <property type="protein sequence ID" value="TID14483.1"/>
    <property type="molecule type" value="Genomic_DNA"/>
</dbReference>
<reference evidence="2 3" key="1">
    <citation type="journal article" date="2019" name="Front. Genet.">
        <title>Whole-Genome Sequencing of the Opportunistic Yeast Pathogen Candida inconspicua Uncovers Its Hybrid Origin.</title>
        <authorList>
            <person name="Mixao V."/>
            <person name="Hansen A.P."/>
            <person name="Saus E."/>
            <person name="Boekhout T."/>
            <person name="Lass-Florl C."/>
            <person name="Gabaldon T."/>
        </authorList>
    </citation>
    <scope>NUCLEOTIDE SEQUENCE [LARGE SCALE GENOMIC DNA]</scope>
    <source>
        <strain evidence="2 3">CBS 180</strain>
    </source>
</reference>
<evidence type="ECO:0000256" key="1">
    <source>
        <dbReference type="SAM" id="Phobius"/>
    </source>
</evidence>
<feature type="transmembrane region" description="Helical" evidence="1">
    <location>
        <begin position="7"/>
        <end position="27"/>
    </location>
</feature>
<protein>
    <submittedName>
        <fullName evidence="2">Uncharacterized protein</fullName>
    </submittedName>
</protein>
<keyword evidence="1" id="KW-1133">Transmembrane helix</keyword>
<comment type="caution">
    <text evidence="2">The sequence shown here is derived from an EMBL/GenBank/DDBJ whole genome shotgun (WGS) entry which is preliminary data.</text>
</comment>
<feature type="transmembrane region" description="Helical" evidence="1">
    <location>
        <begin position="137"/>
        <end position="158"/>
    </location>
</feature>
<dbReference type="PANTHER" id="PTHR34292:SF2">
    <property type="entry name" value="OUTER SPORE WALL PROTEIN LDS1"/>
    <property type="match status" value="1"/>
</dbReference>
<dbReference type="PANTHER" id="PTHR34292">
    <property type="entry name" value="OUTER SPORE WALL PROTEIN LDS1"/>
    <property type="match status" value="1"/>
</dbReference>
<dbReference type="STRING" id="52247.A0A4T0WV94"/>
<dbReference type="GO" id="GO:0005628">
    <property type="term" value="C:prospore membrane"/>
    <property type="evidence" value="ECO:0007669"/>
    <property type="project" value="TreeGrafter"/>
</dbReference>
<dbReference type="Proteomes" id="UP000307173">
    <property type="component" value="Unassembled WGS sequence"/>
</dbReference>
<keyword evidence="1" id="KW-0472">Membrane</keyword>
<keyword evidence="1" id="KW-0812">Transmembrane</keyword>
<evidence type="ECO:0000313" key="2">
    <source>
        <dbReference type="EMBL" id="TID14483.1"/>
    </source>
</evidence>
<dbReference type="GO" id="GO:0005619">
    <property type="term" value="C:ascospore wall"/>
    <property type="evidence" value="ECO:0007669"/>
    <property type="project" value="TreeGrafter"/>
</dbReference>
<dbReference type="AlphaFoldDB" id="A0A4T0WV94"/>
<feature type="transmembrane region" description="Helical" evidence="1">
    <location>
        <begin position="164"/>
        <end position="182"/>
    </location>
</feature>
<dbReference type="InterPro" id="IPR052786">
    <property type="entry name" value="Spore_wall_assembly"/>
</dbReference>
<evidence type="ECO:0000313" key="3">
    <source>
        <dbReference type="Proteomes" id="UP000307173"/>
    </source>
</evidence>
<keyword evidence="3" id="KW-1185">Reference proteome</keyword>
<name>A0A4T0WV94_9ASCO</name>
<sequence length="204" mass="23567">MGNLQRGVFVAAIPTIVQTCYFIINFINKNFILPKALKRLFDHVINEHLKLKYNKLPRGVLNPYLPGFYGETFVGKGLRTCFKIAGPIIWISRLIICFLINLIPFLGPFLVILIRAQRSGFNKHKRYFHLKGYSNAQVFYIWINSKAIYFFFGVTTLLLESIPFVGYLFIFTNAVGAAFWAGDIEKQMHSQLTKKDFSKDEKQI</sequence>
<dbReference type="GO" id="GO:0005811">
    <property type="term" value="C:lipid droplet"/>
    <property type="evidence" value="ECO:0007669"/>
    <property type="project" value="TreeGrafter"/>
</dbReference>
<feature type="transmembrane region" description="Helical" evidence="1">
    <location>
        <begin position="88"/>
        <end position="116"/>
    </location>
</feature>
<dbReference type="OrthoDB" id="10012223at2759"/>
<gene>
    <name evidence="2" type="ORF">CANINC_004771</name>
</gene>
<accession>A0A4T0WV94</accession>
<proteinExistence type="predicted"/>
<organism evidence="2 3">
    <name type="scientific">Pichia inconspicua</name>
    <dbReference type="NCBI Taxonomy" id="52247"/>
    <lineage>
        <taxon>Eukaryota</taxon>
        <taxon>Fungi</taxon>
        <taxon>Dikarya</taxon>
        <taxon>Ascomycota</taxon>
        <taxon>Saccharomycotina</taxon>
        <taxon>Pichiomycetes</taxon>
        <taxon>Pichiales</taxon>
        <taxon>Pichiaceae</taxon>
        <taxon>Pichia</taxon>
    </lineage>
</organism>